<protein>
    <submittedName>
        <fullName evidence="2">Predicted ester cyclase</fullName>
    </submittedName>
</protein>
<keyword evidence="3" id="KW-1185">Reference proteome</keyword>
<dbReference type="InterPro" id="IPR032710">
    <property type="entry name" value="NTF2-like_dom_sf"/>
</dbReference>
<reference evidence="3" key="1">
    <citation type="submission" date="2017-01" db="EMBL/GenBank/DDBJ databases">
        <authorList>
            <person name="Varghese N."/>
            <person name="Submissions S."/>
        </authorList>
    </citation>
    <scope>NUCLEOTIDE SEQUENCE [LARGE SCALE GENOMIC DNA]</scope>
    <source>
        <strain evidence="3">DSM 29591</strain>
    </source>
</reference>
<sequence length="158" mass="17373">MNAFQKTLAAATLGLSVIATSAAADDLAAVQTFYDIFTNPSPETHAAFLAAASEDWKSFADYSGEYQVREEYLPISEGIAAFMPDLEFTIEAMHQDGNFVTVRSRSKATPAGEFMGIDPEGRGFDIMNIDIHEVRDGKLVNLWHIEDWATAMQQMSGQ</sequence>
<feature type="signal peptide" evidence="1">
    <location>
        <begin position="1"/>
        <end position="24"/>
    </location>
</feature>
<dbReference type="Pfam" id="PF07366">
    <property type="entry name" value="SnoaL"/>
    <property type="match status" value="1"/>
</dbReference>
<dbReference type="OrthoDB" id="9182871at2"/>
<evidence type="ECO:0000256" key="1">
    <source>
        <dbReference type="SAM" id="SignalP"/>
    </source>
</evidence>
<dbReference type="STRING" id="287098.SAMN05421665_0089"/>
<dbReference type="AlphaFoldDB" id="A0A1R3WBH8"/>
<evidence type="ECO:0000313" key="2">
    <source>
        <dbReference type="EMBL" id="SIT74679.1"/>
    </source>
</evidence>
<gene>
    <name evidence="2" type="ORF">SAMN05421665_0089</name>
</gene>
<dbReference type="InterPro" id="IPR009959">
    <property type="entry name" value="Cyclase_SnoaL-like"/>
</dbReference>
<proteinExistence type="predicted"/>
<dbReference type="PANTHER" id="PTHR38436">
    <property type="entry name" value="POLYKETIDE CYCLASE SNOAL-LIKE DOMAIN"/>
    <property type="match status" value="1"/>
</dbReference>
<keyword evidence="1" id="KW-0732">Signal</keyword>
<evidence type="ECO:0000313" key="3">
    <source>
        <dbReference type="Proteomes" id="UP000186997"/>
    </source>
</evidence>
<feature type="chain" id="PRO_5013226835" evidence="1">
    <location>
        <begin position="25"/>
        <end position="158"/>
    </location>
</feature>
<dbReference type="EMBL" id="FTPR01000001">
    <property type="protein sequence ID" value="SIT74679.1"/>
    <property type="molecule type" value="Genomic_DNA"/>
</dbReference>
<dbReference type="Gene3D" id="3.10.450.50">
    <property type="match status" value="1"/>
</dbReference>
<dbReference type="Proteomes" id="UP000186997">
    <property type="component" value="Unassembled WGS sequence"/>
</dbReference>
<dbReference type="GO" id="GO:0030638">
    <property type="term" value="P:polyketide metabolic process"/>
    <property type="evidence" value="ECO:0007669"/>
    <property type="project" value="InterPro"/>
</dbReference>
<organism evidence="2 3">
    <name type="scientific">Yoonia rosea</name>
    <dbReference type="NCBI Taxonomy" id="287098"/>
    <lineage>
        <taxon>Bacteria</taxon>
        <taxon>Pseudomonadati</taxon>
        <taxon>Pseudomonadota</taxon>
        <taxon>Alphaproteobacteria</taxon>
        <taxon>Rhodobacterales</taxon>
        <taxon>Paracoccaceae</taxon>
        <taxon>Yoonia</taxon>
    </lineage>
</organism>
<dbReference type="SUPFAM" id="SSF54427">
    <property type="entry name" value="NTF2-like"/>
    <property type="match status" value="1"/>
</dbReference>
<accession>A0A1R3WBH8</accession>
<name>A0A1R3WBH8_9RHOB</name>
<dbReference type="PANTHER" id="PTHR38436:SF1">
    <property type="entry name" value="ESTER CYCLASE"/>
    <property type="match status" value="1"/>
</dbReference>